<sequence>MQFNLQKVGLAQIMDSLTKRRASSQQNQKSNERRSLNMIESIFKEKGLTLRVNQQGIYYVQLGYSFVVDASLQIKKDKIICERFFLKDVLIRIWQNILINEKIIFNKTRHVIKGCIIFHTDEDMKFFSGDQKEMNQMIKDYWQKTNYLQLCIILLQNKRDGRN</sequence>
<evidence type="ECO:0000313" key="1">
    <source>
        <dbReference type="EMBL" id="CAD8121188.1"/>
    </source>
</evidence>
<gene>
    <name evidence="1" type="ORF">PSON_ATCC_30995.1.T1300117</name>
</gene>
<name>A0A8S1R018_9CILI</name>
<accession>A0A8S1R018</accession>
<dbReference type="AlphaFoldDB" id="A0A8S1R018"/>
<protein>
    <submittedName>
        <fullName evidence="1">Uncharacterized protein</fullName>
    </submittedName>
</protein>
<evidence type="ECO:0000313" key="2">
    <source>
        <dbReference type="Proteomes" id="UP000692954"/>
    </source>
</evidence>
<dbReference type="EMBL" id="CAJJDN010000130">
    <property type="protein sequence ID" value="CAD8121188.1"/>
    <property type="molecule type" value="Genomic_DNA"/>
</dbReference>
<reference evidence="1" key="1">
    <citation type="submission" date="2021-01" db="EMBL/GenBank/DDBJ databases">
        <authorList>
            <consortium name="Genoscope - CEA"/>
            <person name="William W."/>
        </authorList>
    </citation>
    <scope>NUCLEOTIDE SEQUENCE</scope>
</reference>
<keyword evidence="2" id="KW-1185">Reference proteome</keyword>
<dbReference type="Proteomes" id="UP000692954">
    <property type="component" value="Unassembled WGS sequence"/>
</dbReference>
<organism evidence="1 2">
    <name type="scientific">Paramecium sonneborni</name>
    <dbReference type="NCBI Taxonomy" id="65129"/>
    <lineage>
        <taxon>Eukaryota</taxon>
        <taxon>Sar</taxon>
        <taxon>Alveolata</taxon>
        <taxon>Ciliophora</taxon>
        <taxon>Intramacronucleata</taxon>
        <taxon>Oligohymenophorea</taxon>
        <taxon>Peniculida</taxon>
        <taxon>Parameciidae</taxon>
        <taxon>Paramecium</taxon>
    </lineage>
</organism>
<comment type="caution">
    <text evidence="1">The sequence shown here is derived from an EMBL/GenBank/DDBJ whole genome shotgun (WGS) entry which is preliminary data.</text>
</comment>
<proteinExistence type="predicted"/>